<accession>F7T9E3</accession>
<evidence type="ECO:0000313" key="3">
    <source>
        <dbReference type="Proteomes" id="UP000004853"/>
    </source>
</evidence>
<dbReference type="AlphaFoldDB" id="F7T9E3"/>
<keyword evidence="1" id="KW-1133">Transmembrane helix</keyword>
<keyword evidence="1" id="KW-0812">Transmembrane</keyword>
<reference evidence="2 3" key="1">
    <citation type="submission" date="2011-06" db="EMBL/GenBank/DDBJ databases">
        <authorList>
            <person name="Bador J."/>
            <person name="Amoureux L."/>
            <person name="Neuwirth C."/>
        </authorList>
    </citation>
    <scope>NUCLEOTIDE SEQUENCE [LARGE SCALE GENOMIC DNA]</scope>
    <source>
        <strain evidence="2 3">AXX-A</strain>
    </source>
</reference>
<dbReference type="InterPro" id="IPR032124">
    <property type="entry name" value="Phage_F116_holin"/>
</dbReference>
<dbReference type="Pfam" id="PF16082">
    <property type="entry name" value="Phage_holin_2_4"/>
    <property type="match status" value="1"/>
</dbReference>
<evidence type="ECO:0008006" key="4">
    <source>
        <dbReference type="Google" id="ProtNLM"/>
    </source>
</evidence>
<sequence>MNDLDATIAAAGSKVTMAGSGTAIGGWFLSSEFGVLSGVFIGLAGLAVNAYFKYRQDARLRREHEARMRGELV</sequence>
<gene>
    <name evidence="2" type="ORF">AXXA_27945</name>
</gene>
<keyword evidence="1" id="KW-0472">Membrane</keyword>
<proteinExistence type="predicted"/>
<dbReference type="EMBL" id="AFRQ01000133">
    <property type="protein sequence ID" value="EGP43103.1"/>
    <property type="molecule type" value="Genomic_DNA"/>
</dbReference>
<dbReference type="Proteomes" id="UP000004853">
    <property type="component" value="Unassembled WGS sequence"/>
</dbReference>
<name>F7T9E3_9BURK</name>
<comment type="caution">
    <text evidence="2">The sequence shown here is derived from an EMBL/GenBank/DDBJ whole genome shotgun (WGS) entry which is preliminary data.</text>
</comment>
<evidence type="ECO:0000256" key="1">
    <source>
        <dbReference type="SAM" id="Phobius"/>
    </source>
</evidence>
<feature type="transmembrane region" description="Helical" evidence="1">
    <location>
        <begin position="33"/>
        <end position="52"/>
    </location>
</feature>
<dbReference type="RefSeq" id="WP_006395576.1">
    <property type="nucleotide sequence ID" value="NZ_GL982453.1"/>
</dbReference>
<dbReference type="HOGENOM" id="CLU_175557_0_0_4"/>
<evidence type="ECO:0000313" key="2">
    <source>
        <dbReference type="EMBL" id="EGP43103.1"/>
    </source>
</evidence>
<protein>
    <recommendedName>
        <fullName evidence="4">Holin</fullName>
    </recommendedName>
</protein>
<organism evidence="2 3">
    <name type="scientific">Achromobacter insuavis AXX-A</name>
    <dbReference type="NCBI Taxonomy" id="1003200"/>
    <lineage>
        <taxon>Bacteria</taxon>
        <taxon>Pseudomonadati</taxon>
        <taxon>Pseudomonadota</taxon>
        <taxon>Betaproteobacteria</taxon>
        <taxon>Burkholderiales</taxon>
        <taxon>Alcaligenaceae</taxon>
        <taxon>Achromobacter</taxon>
    </lineage>
</organism>